<dbReference type="InterPro" id="IPR013546">
    <property type="entry name" value="PII_UdlTrfase/GS_AdlTrfase"/>
</dbReference>
<evidence type="ECO:0000256" key="4">
    <source>
        <dbReference type="ARBA" id="ARBA00022840"/>
    </source>
</evidence>
<proteinExistence type="inferred from homology"/>
<dbReference type="SUPFAM" id="SSF81593">
    <property type="entry name" value="Nucleotidyltransferase substrate binding subunit/domain"/>
    <property type="match status" value="2"/>
</dbReference>
<dbReference type="NCBIfam" id="NF008292">
    <property type="entry name" value="PRK11072.1"/>
    <property type="match status" value="1"/>
</dbReference>
<keyword evidence="6 7" id="KW-0511">Multifunctional enzyme</keyword>
<evidence type="ECO:0000313" key="11">
    <source>
        <dbReference type="EMBL" id="RXF69255.1"/>
    </source>
</evidence>
<dbReference type="Gene3D" id="3.30.460.10">
    <property type="entry name" value="Beta Polymerase, domain 2"/>
    <property type="match status" value="2"/>
</dbReference>
<dbReference type="Proteomes" id="UP000289708">
    <property type="component" value="Unassembled WGS sequence"/>
</dbReference>
<evidence type="ECO:0000259" key="10">
    <source>
        <dbReference type="Pfam" id="PF08335"/>
    </source>
</evidence>
<dbReference type="GO" id="GO:0005829">
    <property type="term" value="C:cytosol"/>
    <property type="evidence" value="ECO:0007669"/>
    <property type="project" value="TreeGrafter"/>
</dbReference>
<feature type="domain" description="Glutamate-ammonia ligase adenylyltransferase repeated" evidence="9">
    <location>
        <begin position="71"/>
        <end position="311"/>
    </location>
</feature>
<evidence type="ECO:0000256" key="8">
    <source>
        <dbReference type="SAM" id="MobiDB-lite"/>
    </source>
</evidence>
<comment type="catalytic activity">
    <reaction evidence="7">
        <text>[glutamine synthetase]-O(4)-(5'-adenylyl)-L-tyrosine + phosphate = [glutamine synthetase]-L-tyrosine + ADP</text>
        <dbReference type="Rhea" id="RHEA:43716"/>
        <dbReference type="Rhea" id="RHEA-COMP:10660"/>
        <dbReference type="Rhea" id="RHEA-COMP:10661"/>
        <dbReference type="ChEBI" id="CHEBI:43474"/>
        <dbReference type="ChEBI" id="CHEBI:46858"/>
        <dbReference type="ChEBI" id="CHEBI:83624"/>
        <dbReference type="ChEBI" id="CHEBI:456216"/>
        <dbReference type="EC" id="2.7.7.89"/>
    </reaction>
</comment>
<dbReference type="EC" id="2.7.7.89" evidence="7"/>
<dbReference type="GO" id="GO:0005524">
    <property type="term" value="F:ATP binding"/>
    <property type="evidence" value="ECO:0007669"/>
    <property type="project" value="UniProtKB-UniRule"/>
</dbReference>
<comment type="cofactor">
    <cofactor evidence="7">
        <name>Mg(2+)</name>
        <dbReference type="ChEBI" id="CHEBI:18420"/>
    </cofactor>
</comment>
<reference evidence="11 12" key="1">
    <citation type="submission" date="2018-12" db="EMBL/GenBank/DDBJ databases">
        <title>bacterium Hansschlegelia zhihuaiae S113.</title>
        <authorList>
            <person name="He J."/>
        </authorList>
    </citation>
    <scope>NUCLEOTIDE SEQUENCE [LARGE SCALE GENOMIC DNA]</scope>
    <source>
        <strain evidence="11 12">S 113</strain>
    </source>
</reference>
<feature type="region of interest" description="Adenylyl removase" evidence="7">
    <location>
        <begin position="1"/>
        <end position="476"/>
    </location>
</feature>
<keyword evidence="2 7" id="KW-0548">Nucleotidyltransferase</keyword>
<dbReference type="Gene3D" id="1.20.120.1510">
    <property type="match status" value="1"/>
</dbReference>
<accession>A0A4Q0M889</accession>
<keyword evidence="5 7" id="KW-0460">Magnesium</keyword>
<feature type="region of interest" description="Disordered" evidence="8">
    <location>
        <begin position="1"/>
        <end position="39"/>
    </location>
</feature>
<evidence type="ECO:0000256" key="5">
    <source>
        <dbReference type="ARBA" id="ARBA00022842"/>
    </source>
</evidence>
<dbReference type="GO" id="GO:0008882">
    <property type="term" value="F:[glutamate-ammonia-ligase] adenylyltransferase activity"/>
    <property type="evidence" value="ECO:0007669"/>
    <property type="project" value="UniProtKB-UniRule"/>
</dbReference>
<feature type="domain" description="PII-uridylyltransferase/Glutamine-synthetase adenylyltransferase" evidence="10">
    <location>
        <begin position="866"/>
        <end position="938"/>
    </location>
</feature>
<dbReference type="Pfam" id="PF03710">
    <property type="entry name" value="GlnE"/>
    <property type="match status" value="2"/>
</dbReference>
<feature type="domain" description="PII-uridylyltransferase/Glutamine-synthetase adenylyltransferase" evidence="10">
    <location>
        <begin position="333"/>
        <end position="473"/>
    </location>
</feature>
<dbReference type="EMBL" id="RYFI01000022">
    <property type="protein sequence ID" value="RXF69255.1"/>
    <property type="molecule type" value="Genomic_DNA"/>
</dbReference>
<feature type="domain" description="Glutamate-ammonia ligase adenylyltransferase repeated" evidence="9">
    <location>
        <begin position="586"/>
        <end position="827"/>
    </location>
</feature>
<dbReference type="InterPro" id="IPR043519">
    <property type="entry name" value="NT_sf"/>
</dbReference>
<gene>
    <name evidence="7" type="primary">glnE</name>
    <name evidence="11" type="ORF">EK403_18905</name>
</gene>
<keyword evidence="12" id="KW-1185">Reference proteome</keyword>
<protein>
    <recommendedName>
        <fullName evidence="7">Bifunctional glutamine synthetase adenylyltransferase/adenylyl-removing enzyme</fullName>
    </recommendedName>
    <alternativeName>
        <fullName evidence="7">ATP:glutamine synthetase adenylyltransferase</fullName>
    </alternativeName>
    <alternativeName>
        <fullName evidence="7">ATase</fullName>
    </alternativeName>
    <domain>
        <recommendedName>
            <fullName evidence="7">Glutamine synthetase adenylyl-L-tyrosine phosphorylase</fullName>
            <ecNumber evidence="7">2.7.7.89</ecNumber>
        </recommendedName>
        <alternativeName>
            <fullName evidence="7">Adenylyl removase</fullName>
            <shortName evidence="7">AR</shortName>
            <shortName evidence="7">AT-N</shortName>
        </alternativeName>
    </domain>
    <domain>
        <recommendedName>
            <fullName evidence="7">Glutamine synthetase adenylyl transferase</fullName>
            <ecNumber evidence="7">2.7.7.42</ecNumber>
        </recommendedName>
        <alternativeName>
            <fullName evidence="7">Adenylyl transferase</fullName>
            <shortName evidence="7">AT</shortName>
            <shortName evidence="7">AT-C</shortName>
        </alternativeName>
    </domain>
</protein>
<dbReference type="PANTHER" id="PTHR30621">
    <property type="entry name" value="GLUTAMINE SYNTHETASE ADENYLYLTRANSFERASE"/>
    <property type="match status" value="1"/>
</dbReference>
<dbReference type="InterPro" id="IPR005190">
    <property type="entry name" value="GlnE_rpt_dom"/>
</dbReference>
<dbReference type="GO" id="GO:0000287">
    <property type="term" value="F:magnesium ion binding"/>
    <property type="evidence" value="ECO:0007669"/>
    <property type="project" value="UniProtKB-UniRule"/>
</dbReference>
<comment type="caution">
    <text evidence="11">The sequence shown here is derived from an EMBL/GenBank/DDBJ whole genome shotgun (WGS) entry which is preliminary data.</text>
</comment>
<dbReference type="RefSeq" id="WP_128779021.1">
    <property type="nucleotide sequence ID" value="NZ_RYFI01000022.1"/>
</dbReference>
<dbReference type="OrthoDB" id="9759366at2"/>
<sequence>MAARSSERKARPARKSRPPDGSLAALLTTVPEPQDAESARERINSLLGEDEASDLAALAEAKPVRTLLEGLADFSPFLWGLVDRDPERAARLFASEPDERLAAILKEMADAAEGEDRSGLSSTLRRGRAESALLIAAADIGGVWEGARVTEALSEIAETAIRAAVRATLREAHEAGKLTLPRPDDPERDSGYFVLGMGKLGARELNYSSDIDLIAFFDPEAARPADEGEITQLYARLTQTIAKLLQERTPDGYVARVDLRLRPDPGSTPVAISRDMAMSYYESVGQNWERAAMIKARVVAGDQAAGDAFLAELRPFIWRRSLDHAAIADIHAMKRQIHAHKGHGAIAVEGHNLKLGRGGIREIEFFVQTQQLVAGGRSPELRTRGTIESLTGLAEAGWISGKARDELAEAYWFLRGLEHRLQMVEDAQTHTLPDDEAGVARFARFAGYASRDDFAKALTRRLKTVQAHYAKLFEDAPALSSEIGSLVFTGKEDDPDTLQTIAGLGYAEPASVAAAIRGWHRGRYPSMRSARARELLTEITPTLLDVFARSGRPDAALNGFDKVLERTTGGVALLALVRAHPEILNLLAVVLGAAPKLGETLARRPRVLDALLDPAFFGHLPTREEIVERVDEALGEAASYEDMLDRARIVGQEFKTLIGLRVASGTAPSDQAGFAFTRVADVLVEALFKRAEAELTRVHGKVKGGAAAVLALGRLGGEEMTAASDLDLILLYEHSDKATETDGDRPIAPAQFYARLTQRLVAALSAPTGEGVLYEVDFRLRPSGRAGPLATRLKAFEAYQAEEAETWEHMALTRARVVAGPKAFRRQVGRAVGKVLTSKRDAAKLAKDVREMRALLDKEKGGGGPWNLKHAPGGLVDIEFVAQTLQLAHAHAKPELLYTVTATALDRAKQAGMLGEKEWEALASAARLQLDLTQTLRLALDGPFDPDAAGEGLKQLLARVGEAPDFKTLSADLANRQKAARKAFERVMKGLA</sequence>
<keyword evidence="1 7" id="KW-0808">Transferase</keyword>
<dbReference type="InterPro" id="IPR023057">
    <property type="entry name" value="GlnE"/>
</dbReference>
<evidence type="ECO:0000313" key="12">
    <source>
        <dbReference type="Proteomes" id="UP000289708"/>
    </source>
</evidence>
<organism evidence="11 12">
    <name type="scientific">Hansschlegelia zhihuaiae</name>
    <dbReference type="NCBI Taxonomy" id="405005"/>
    <lineage>
        <taxon>Bacteria</taxon>
        <taxon>Pseudomonadati</taxon>
        <taxon>Pseudomonadota</taxon>
        <taxon>Alphaproteobacteria</taxon>
        <taxon>Hyphomicrobiales</taxon>
        <taxon>Methylopilaceae</taxon>
        <taxon>Hansschlegelia</taxon>
    </lineage>
</organism>
<dbReference type="GO" id="GO:0000820">
    <property type="term" value="P:regulation of glutamine family amino acid metabolic process"/>
    <property type="evidence" value="ECO:0007669"/>
    <property type="project" value="UniProtKB-UniRule"/>
</dbReference>
<dbReference type="Gene3D" id="1.20.120.330">
    <property type="entry name" value="Nucleotidyltransferases domain 2"/>
    <property type="match status" value="2"/>
</dbReference>
<dbReference type="Pfam" id="PF08335">
    <property type="entry name" value="GlnD_UR_UTase"/>
    <property type="match status" value="2"/>
</dbReference>
<feature type="compositionally biased region" description="Basic and acidic residues" evidence="8">
    <location>
        <begin position="1"/>
        <end position="10"/>
    </location>
</feature>
<feature type="region of interest" description="Adenylyl transferase" evidence="7">
    <location>
        <begin position="480"/>
        <end position="992"/>
    </location>
</feature>
<comment type="catalytic activity">
    <reaction evidence="7">
        <text>[glutamine synthetase]-L-tyrosine + ATP = [glutamine synthetase]-O(4)-(5'-adenylyl)-L-tyrosine + diphosphate</text>
        <dbReference type="Rhea" id="RHEA:18589"/>
        <dbReference type="Rhea" id="RHEA-COMP:10660"/>
        <dbReference type="Rhea" id="RHEA-COMP:10661"/>
        <dbReference type="ChEBI" id="CHEBI:30616"/>
        <dbReference type="ChEBI" id="CHEBI:33019"/>
        <dbReference type="ChEBI" id="CHEBI:46858"/>
        <dbReference type="ChEBI" id="CHEBI:83624"/>
        <dbReference type="EC" id="2.7.7.42"/>
    </reaction>
</comment>
<dbReference type="CDD" id="cd05401">
    <property type="entry name" value="NT_GlnE_GlnD_like"/>
    <property type="match status" value="2"/>
</dbReference>
<dbReference type="EC" id="2.7.7.42" evidence="7"/>
<evidence type="ECO:0000256" key="3">
    <source>
        <dbReference type="ARBA" id="ARBA00022741"/>
    </source>
</evidence>
<evidence type="ECO:0000256" key="7">
    <source>
        <dbReference type="HAMAP-Rule" id="MF_00802"/>
    </source>
</evidence>
<dbReference type="AlphaFoldDB" id="A0A4Q0M889"/>
<comment type="function">
    <text evidence="7">Involved in the regulation of glutamine synthetase GlnA, a key enzyme in the process to assimilate ammonia. When cellular nitrogen levels are high, the C-terminal adenylyl transferase (AT) inactivates GlnA by covalent transfer of an adenylyl group from ATP to specific tyrosine residue of GlnA, thus reducing its activity. Conversely, when nitrogen levels are low, the N-terminal adenylyl removase (AR) activates GlnA by removing the adenylyl group by phosphorolysis, increasing its activity. The regulatory region of GlnE binds the signal transduction protein PII (GlnB) which indicates the nitrogen status of the cell.</text>
</comment>
<evidence type="ECO:0000256" key="1">
    <source>
        <dbReference type="ARBA" id="ARBA00022679"/>
    </source>
</evidence>
<dbReference type="SUPFAM" id="SSF81301">
    <property type="entry name" value="Nucleotidyltransferase"/>
    <property type="match status" value="2"/>
</dbReference>
<dbReference type="PANTHER" id="PTHR30621:SF0">
    <property type="entry name" value="BIFUNCTIONAL GLUTAMINE SYNTHETASE ADENYLYLTRANSFERASE_ADENYLYL-REMOVING ENZYME"/>
    <property type="match status" value="1"/>
</dbReference>
<evidence type="ECO:0000256" key="6">
    <source>
        <dbReference type="ARBA" id="ARBA00023268"/>
    </source>
</evidence>
<dbReference type="GO" id="GO:0047388">
    <property type="term" value="F:[glutamine synthetase]-adenylyl-L-tyrosine phosphorylase activity"/>
    <property type="evidence" value="ECO:0007669"/>
    <property type="project" value="UniProtKB-EC"/>
</dbReference>
<name>A0A4Q0M889_9HYPH</name>
<evidence type="ECO:0000256" key="2">
    <source>
        <dbReference type="ARBA" id="ARBA00022695"/>
    </source>
</evidence>
<keyword evidence="4 7" id="KW-0067">ATP-binding</keyword>
<comment type="similarity">
    <text evidence="7">Belongs to the GlnE family.</text>
</comment>
<dbReference type="NCBIfam" id="NF010706">
    <property type="entry name" value="PRK14108.1"/>
    <property type="match status" value="1"/>
</dbReference>
<keyword evidence="3 7" id="KW-0547">Nucleotide-binding</keyword>
<dbReference type="HAMAP" id="MF_00802">
    <property type="entry name" value="GlnE"/>
    <property type="match status" value="1"/>
</dbReference>
<evidence type="ECO:0000259" key="9">
    <source>
        <dbReference type="Pfam" id="PF03710"/>
    </source>
</evidence>